<keyword evidence="3" id="KW-1185">Reference proteome</keyword>
<dbReference type="EMBL" id="NTHN02000004">
    <property type="protein sequence ID" value="MCT4369492.1"/>
    <property type="molecule type" value="Genomic_DNA"/>
</dbReference>
<comment type="caution">
    <text evidence="2">The sequence shown here is derived from an EMBL/GenBank/DDBJ whole genome shotgun (WGS) entry which is preliminary data.</text>
</comment>
<organism evidence="2 3">
    <name type="scientific">Alloyangia mangrovi</name>
    <dbReference type="NCBI Taxonomy" id="1779329"/>
    <lineage>
        <taxon>Bacteria</taxon>
        <taxon>Pseudomonadati</taxon>
        <taxon>Pseudomonadota</taxon>
        <taxon>Alphaproteobacteria</taxon>
        <taxon>Rhodobacterales</taxon>
        <taxon>Roseobacteraceae</taxon>
        <taxon>Alloyangia</taxon>
    </lineage>
</organism>
<sequence length="129" mass="13992">MSVAYGVQADDEAFRQVVKGLVMLVAQDPAEIGDGEAYNTWMGAAVEALSSGMSGLLETETQISTVAARLETENQKIADRAVLYKTRLLELDGVDAYEAASNVTMLQAQLEASYTITSRLSQLSFLNYM</sequence>
<evidence type="ECO:0000313" key="2">
    <source>
        <dbReference type="EMBL" id="MCT4369492.1"/>
    </source>
</evidence>
<proteinExistence type="predicted"/>
<dbReference type="RefSeq" id="WP_260348455.1">
    <property type="nucleotide sequence ID" value="NZ_NTHN02000004.1"/>
</dbReference>
<accession>A0ABT2KIQ2</accession>
<name>A0ABT2KIQ2_9RHOB</name>
<dbReference type="SUPFAM" id="SSF64518">
    <property type="entry name" value="Phase 1 flagellin"/>
    <property type="match status" value="1"/>
</dbReference>
<feature type="domain" description="Flagellin C-terminal" evidence="1">
    <location>
        <begin position="53"/>
        <end position="129"/>
    </location>
</feature>
<evidence type="ECO:0000259" key="1">
    <source>
        <dbReference type="Pfam" id="PF00700"/>
    </source>
</evidence>
<reference evidence="3" key="1">
    <citation type="submission" date="2023-07" db="EMBL/GenBank/DDBJ databases">
        <title>Yangia mangrovi SAOS 153D genome.</title>
        <authorList>
            <person name="Verma A."/>
            <person name="Pal Y."/>
            <person name="Sundharam S."/>
            <person name="Bisht B."/>
            <person name="Srinivasan K."/>
        </authorList>
    </citation>
    <scope>NUCLEOTIDE SEQUENCE [LARGE SCALE GENOMIC DNA]</scope>
    <source>
        <strain evidence="3">SAOS 153D</strain>
    </source>
</reference>
<dbReference type="Proteomes" id="UP000217448">
    <property type="component" value="Unassembled WGS sequence"/>
</dbReference>
<gene>
    <name evidence="2" type="ORF">CLG85_003690</name>
</gene>
<evidence type="ECO:0000313" key="3">
    <source>
        <dbReference type="Proteomes" id="UP000217448"/>
    </source>
</evidence>
<dbReference type="InterPro" id="IPR046358">
    <property type="entry name" value="Flagellin_C"/>
</dbReference>
<protein>
    <recommendedName>
        <fullName evidence="1">Flagellin C-terminal domain-containing protein</fullName>
    </recommendedName>
</protein>
<dbReference type="Pfam" id="PF00700">
    <property type="entry name" value="Flagellin_C"/>
    <property type="match status" value="1"/>
</dbReference>